<accession>A0A1Y4M1T1</accession>
<dbReference type="CDD" id="cd00009">
    <property type="entry name" value="AAA"/>
    <property type="match status" value="1"/>
</dbReference>
<reference evidence="3" key="1">
    <citation type="submission" date="2017-04" db="EMBL/GenBank/DDBJ databases">
        <title>Function of individual gut microbiota members based on whole genome sequencing of pure cultures obtained from chicken caecum.</title>
        <authorList>
            <person name="Medvecky M."/>
            <person name="Cejkova D."/>
            <person name="Polansky O."/>
            <person name="Karasova D."/>
            <person name="Kubasova T."/>
            <person name="Cizek A."/>
            <person name="Rychlik I."/>
        </authorList>
    </citation>
    <scope>NUCLEOTIDE SEQUENCE [LARGE SCALE GENOMIC DNA]</scope>
    <source>
        <strain evidence="3">An178</strain>
    </source>
</reference>
<evidence type="ECO:0000313" key="3">
    <source>
        <dbReference type="Proteomes" id="UP000195447"/>
    </source>
</evidence>
<organism evidence="2 3">
    <name type="scientific">Faecalitalea cylindroides</name>
    <dbReference type="NCBI Taxonomy" id="39483"/>
    <lineage>
        <taxon>Bacteria</taxon>
        <taxon>Bacillati</taxon>
        <taxon>Bacillota</taxon>
        <taxon>Erysipelotrichia</taxon>
        <taxon>Erysipelotrichales</taxon>
        <taxon>Erysipelotrichaceae</taxon>
        <taxon>Faecalitalea</taxon>
    </lineage>
</organism>
<gene>
    <name evidence="2" type="ORF">B5F14_05695</name>
</gene>
<proteinExistence type="predicted"/>
<dbReference type="Proteomes" id="UP000195447">
    <property type="component" value="Unassembled WGS sequence"/>
</dbReference>
<dbReference type="InterPro" id="IPR052026">
    <property type="entry name" value="ExeA_AAA_ATPase_DNA-bind"/>
</dbReference>
<evidence type="ECO:0000313" key="2">
    <source>
        <dbReference type="EMBL" id="OUP60602.1"/>
    </source>
</evidence>
<evidence type="ECO:0000259" key="1">
    <source>
        <dbReference type="Pfam" id="PF13401"/>
    </source>
</evidence>
<dbReference type="InterPro" id="IPR027417">
    <property type="entry name" value="P-loop_NTPase"/>
</dbReference>
<dbReference type="Pfam" id="PF13401">
    <property type="entry name" value="AAA_22"/>
    <property type="match status" value="1"/>
</dbReference>
<dbReference type="PANTHER" id="PTHR35894:SF1">
    <property type="entry name" value="PHOSPHORIBULOKINASE _ URIDINE KINASE FAMILY"/>
    <property type="match status" value="1"/>
</dbReference>
<dbReference type="SUPFAM" id="SSF52540">
    <property type="entry name" value="P-loop containing nucleoside triphosphate hydrolases"/>
    <property type="match status" value="1"/>
</dbReference>
<feature type="domain" description="ORC1/DEAH AAA+ ATPase" evidence="1">
    <location>
        <begin position="41"/>
        <end position="168"/>
    </location>
</feature>
<sequence>MDMKLFYGLSYNPFQKDVTDTTVETIDFKEMQGRLAYLCQTKGIGVFTGRPGVGKTYALRQFVSSLNPSLYQVVYMPMSTLTTIQFYRYLAGSLGLEVGSSKIDNFMNIQEYLKRMNSEKRIIPIIILDEAQYLRSEILNDIKLLMNFDMDSKNHCVLILAGLPTLVNTLKYNSYEAIRQRITIQYQIIGLEPQEIKSYVESKLKAAGLNVPLFTEDAMTALGNSCQGSIRKLNNLLTQCLIIGANRQIRDINNEIVMMAVNEVDMN</sequence>
<dbReference type="AlphaFoldDB" id="A0A1Y4M1T1"/>
<dbReference type="EMBL" id="NFKM01000009">
    <property type="protein sequence ID" value="OUP60602.1"/>
    <property type="molecule type" value="Genomic_DNA"/>
</dbReference>
<dbReference type="PANTHER" id="PTHR35894">
    <property type="entry name" value="GENERAL SECRETION PATHWAY PROTEIN A-RELATED"/>
    <property type="match status" value="1"/>
</dbReference>
<keyword evidence="3" id="KW-1185">Reference proteome</keyword>
<dbReference type="InterPro" id="IPR049945">
    <property type="entry name" value="AAA_22"/>
</dbReference>
<protein>
    <recommendedName>
        <fullName evidence="1">ORC1/DEAH AAA+ ATPase domain-containing protein</fullName>
    </recommendedName>
</protein>
<name>A0A1Y4M1T1_9FIRM</name>
<comment type="caution">
    <text evidence="2">The sequence shown here is derived from an EMBL/GenBank/DDBJ whole genome shotgun (WGS) entry which is preliminary data.</text>
</comment>
<dbReference type="GO" id="GO:0016887">
    <property type="term" value="F:ATP hydrolysis activity"/>
    <property type="evidence" value="ECO:0007669"/>
    <property type="project" value="InterPro"/>
</dbReference>
<dbReference type="Gene3D" id="3.40.50.300">
    <property type="entry name" value="P-loop containing nucleotide triphosphate hydrolases"/>
    <property type="match status" value="1"/>
</dbReference>
<dbReference type="RefSeq" id="WP_087158615.1">
    <property type="nucleotide sequence ID" value="NZ_NFKM01000009.1"/>
</dbReference>